<accession>A0ACA9QL78</accession>
<feature type="non-terminal residue" evidence="1">
    <location>
        <position position="54"/>
    </location>
</feature>
<name>A0ACA9QL78_9GLOM</name>
<proteinExistence type="predicted"/>
<gene>
    <name evidence="1" type="ORF">SPELUC_LOCUS14892</name>
</gene>
<reference evidence="1" key="1">
    <citation type="submission" date="2021-06" db="EMBL/GenBank/DDBJ databases">
        <authorList>
            <person name="Kallberg Y."/>
            <person name="Tangrot J."/>
            <person name="Rosling A."/>
        </authorList>
    </citation>
    <scope>NUCLEOTIDE SEQUENCE</scope>
    <source>
        <strain evidence="1">28 12/20/2015</strain>
    </source>
</reference>
<dbReference type="Proteomes" id="UP000789366">
    <property type="component" value="Unassembled WGS sequence"/>
</dbReference>
<comment type="caution">
    <text evidence="1">The sequence shown here is derived from an EMBL/GenBank/DDBJ whole genome shotgun (WGS) entry which is preliminary data.</text>
</comment>
<protein>
    <submittedName>
        <fullName evidence="1">709_t:CDS:1</fullName>
    </submittedName>
</protein>
<sequence length="54" mass="6348">MAYHLQTYYKIFGKNVSDDESTSQSQQLKINNMLNKHTLYNSTKQNKLRHATSK</sequence>
<keyword evidence="2" id="KW-1185">Reference proteome</keyword>
<evidence type="ECO:0000313" key="1">
    <source>
        <dbReference type="EMBL" id="CAG8757270.1"/>
    </source>
</evidence>
<dbReference type="EMBL" id="CAJVPW010046247">
    <property type="protein sequence ID" value="CAG8757270.1"/>
    <property type="molecule type" value="Genomic_DNA"/>
</dbReference>
<evidence type="ECO:0000313" key="2">
    <source>
        <dbReference type="Proteomes" id="UP000789366"/>
    </source>
</evidence>
<organism evidence="1 2">
    <name type="scientific">Cetraspora pellucida</name>
    <dbReference type="NCBI Taxonomy" id="1433469"/>
    <lineage>
        <taxon>Eukaryota</taxon>
        <taxon>Fungi</taxon>
        <taxon>Fungi incertae sedis</taxon>
        <taxon>Mucoromycota</taxon>
        <taxon>Glomeromycotina</taxon>
        <taxon>Glomeromycetes</taxon>
        <taxon>Diversisporales</taxon>
        <taxon>Gigasporaceae</taxon>
        <taxon>Cetraspora</taxon>
    </lineage>
</organism>